<feature type="region of interest" description="Disordered" evidence="1">
    <location>
        <begin position="427"/>
        <end position="451"/>
    </location>
</feature>
<feature type="compositionally biased region" description="Low complexity" evidence="1">
    <location>
        <begin position="1036"/>
        <end position="1051"/>
    </location>
</feature>
<feature type="transmembrane region" description="Helical" evidence="2">
    <location>
        <begin position="280"/>
        <end position="301"/>
    </location>
</feature>
<gene>
    <name evidence="3" type="ORF">COHA_005949</name>
</gene>
<reference evidence="3" key="1">
    <citation type="submission" date="2020-11" db="EMBL/GenBank/DDBJ databases">
        <title>Chlorella ohadii genome sequencing and assembly.</title>
        <authorList>
            <person name="Murik O."/>
            <person name="Treves H."/>
            <person name="Kedem I."/>
            <person name="Shotland Y."/>
            <person name="Kaplan A."/>
        </authorList>
    </citation>
    <scope>NUCLEOTIDE SEQUENCE</scope>
    <source>
        <strain evidence="3">1</strain>
    </source>
</reference>
<feature type="transmembrane region" description="Helical" evidence="2">
    <location>
        <begin position="160"/>
        <end position="181"/>
    </location>
</feature>
<evidence type="ECO:0000256" key="1">
    <source>
        <dbReference type="SAM" id="MobiDB-lite"/>
    </source>
</evidence>
<feature type="compositionally biased region" description="Polar residues" evidence="1">
    <location>
        <begin position="1145"/>
        <end position="1156"/>
    </location>
</feature>
<proteinExistence type="predicted"/>
<comment type="caution">
    <text evidence="3">The sequence shown here is derived from an EMBL/GenBank/DDBJ whole genome shotgun (WGS) entry which is preliminary data.</text>
</comment>
<feature type="compositionally biased region" description="Low complexity" evidence="1">
    <location>
        <begin position="953"/>
        <end position="967"/>
    </location>
</feature>
<feature type="compositionally biased region" description="Low complexity" evidence="1">
    <location>
        <begin position="997"/>
        <end position="1006"/>
    </location>
</feature>
<keyword evidence="2" id="KW-0812">Transmembrane</keyword>
<feature type="region of interest" description="Disordered" evidence="1">
    <location>
        <begin position="1036"/>
        <end position="1056"/>
    </location>
</feature>
<feature type="region of interest" description="Disordered" evidence="1">
    <location>
        <begin position="832"/>
        <end position="1010"/>
    </location>
</feature>
<dbReference type="InterPro" id="IPR029052">
    <property type="entry name" value="Metallo-depent_PP-like"/>
</dbReference>
<feature type="compositionally biased region" description="Low complexity" evidence="1">
    <location>
        <begin position="887"/>
        <end position="929"/>
    </location>
</feature>
<dbReference type="PANTHER" id="PTHR34211">
    <property type="entry name" value="CALCINEURIN-LIKE METALLO-PHOSPHOESTERASE SUPERFAMILY PROTEIN"/>
    <property type="match status" value="1"/>
</dbReference>
<feature type="region of interest" description="Disordered" evidence="1">
    <location>
        <begin position="764"/>
        <end position="820"/>
    </location>
</feature>
<evidence type="ECO:0000313" key="4">
    <source>
        <dbReference type="Proteomes" id="UP001205105"/>
    </source>
</evidence>
<feature type="transmembrane region" description="Helical" evidence="2">
    <location>
        <begin position="1430"/>
        <end position="1450"/>
    </location>
</feature>
<dbReference type="SUPFAM" id="SSF56300">
    <property type="entry name" value="Metallo-dependent phosphatases"/>
    <property type="match status" value="1"/>
</dbReference>
<protein>
    <submittedName>
        <fullName evidence="3">Uncharacterized protein</fullName>
    </submittedName>
</protein>
<evidence type="ECO:0000256" key="2">
    <source>
        <dbReference type="SAM" id="Phobius"/>
    </source>
</evidence>
<keyword evidence="2" id="KW-1133">Transmembrane helix</keyword>
<name>A0AAD5DQ15_9CHLO</name>
<feature type="transmembrane region" description="Helical" evidence="2">
    <location>
        <begin position="114"/>
        <end position="140"/>
    </location>
</feature>
<keyword evidence="4" id="KW-1185">Reference proteome</keyword>
<feature type="region of interest" description="Disordered" evidence="1">
    <location>
        <begin position="1131"/>
        <end position="1167"/>
    </location>
</feature>
<keyword evidence="2" id="KW-0472">Membrane</keyword>
<feature type="compositionally biased region" description="Polar residues" evidence="1">
    <location>
        <begin position="869"/>
        <end position="882"/>
    </location>
</feature>
<organism evidence="3 4">
    <name type="scientific">Chlorella ohadii</name>
    <dbReference type="NCBI Taxonomy" id="2649997"/>
    <lineage>
        <taxon>Eukaryota</taxon>
        <taxon>Viridiplantae</taxon>
        <taxon>Chlorophyta</taxon>
        <taxon>core chlorophytes</taxon>
        <taxon>Trebouxiophyceae</taxon>
        <taxon>Chlorellales</taxon>
        <taxon>Chlorellaceae</taxon>
        <taxon>Chlorella clade</taxon>
        <taxon>Chlorella</taxon>
    </lineage>
</organism>
<feature type="transmembrane region" description="Helical" evidence="2">
    <location>
        <begin position="1259"/>
        <end position="1281"/>
    </location>
</feature>
<feature type="transmembrane region" description="Helical" evidence="2">
    <location>
        <begin position="1312"/>
        <end position="1333"/>
    </location>
</feature>
<accession>A0AAD5DQ15</accession>
<dbReference type="PANTHER" id="PTHR34211:SF3">
    <property type="entry name" value="CALCINEURIN-LIKE METALLO-PHOSPHOESTERASE SUPERFAMILY PROTEIN"/>
    <property type="match status" value="1"/>
</dbReference>
<dbReference type="Proteomes" id="UP001205105">
    <property type="component" value="Unassembled WGS sequence"/>
</dbReference>
<feature type="transmembrane region" description="Helical" evidence="2">
    <location>
        <begin position="20"/>
        <end position="40"/>
    </location>
</feature>
<evidence type="ECO:0000313" key="3">
    <source>
        <dbReference type="EMBL" id="KAI7840166.1"/>
    </source>
</evidence>
<dbReference type="EMBL" id="JADXDR010000083">
    <property type="protein sequence ID" value="KAI7840166.1"/>
    <property type="molecule type" value="Genomic_DNA"/>
</dbReference>
<feature type="transmembrane region" description="Helical" evidence="2">
    <location>
        <begin position="83"/>
        <end position="102"/>
    </location>
</feature>
<sequence length="1563" mass="165717">MTREGAAGAPTGLHSRFSHTALAVYITFSFALCCIGYDSTHDIIQRSHINKKWFYLSGATCLSAYLYLRPLIRRGLGSASRGYINYSAVYICWLLMAVFYHLPSLESMGINIKADVSMWLACFMGSLCTLGVLHGLYGLAVSLRVLDPRLYSPLAGTREVWSIVLMNSVNLAVVCSVYYSFCGNAPAGSVGPGGSLKEAVCLKWLHPVSASSHSAFTRWVVYGEASAAANASSVAAAAANASAAAAAAVVAVNGLAGGGNQTRSTLQVDFPLDGKGKLPVAAADLVSPIFTMWLTLLLLYLSNCLADYSAAATLNAAYTEDLRQNLASQQRSLRRAARRRSIDLSDLQRGGSAASSWGGLSDLASTHSTMWDPFSSIASRTSIDTLLRTMSSVGHMLGSPTSTMRRAGSMLFRDDFGIGLATSWLHPHGSSAAGGEEGGQDGDAAAKVPIPPDAPAPTFLPMFPWYSGTSADLLKTALDLIISVRVFLGRFDMRTMQVAIGPRPTGPDCPPQGGDGFTYEHLADRDEVWFDFVADTGDGGDPTYAIARCMAAPQLRVSVPPELAAAGGASSPEARVAASLAAGQRTLPRASMVVHGGDLCYPSPTDEVLETRLLGPYQDALPPPRHVHPGHLVVNKPDLRPEHWKHIQHKGWIGGWLMPQEKSYFALRLPHGWWLFGLDLALVDDIDMCQYSYFARIAEERMGPEDQVILVQHQPDWLVGWFWGHGTAKNLRQLVRGPLRGRARLQLAGDLHFMMRHSFRQYGAGQSPSLAPSELPTPAGTSPLGGSPRGGSPLGGSPTASRLSSRAATPTPGHRSLLSPSQLHQSLVNRLGSTGASAAGGGSGGAARAQQQAQPVGEAAKVPAGASPVSASPLGTSPTAATWSLAAPQGRSPSRRGSASGPASEAAEAALAALSSPQGSSDGSSTTQPITIGSKLATTARPPLPMLSPVRGANGTAAAAEQPAANAIVDAPAPHNGSTAGSARMGASPGTSPPAAPWTATPANGASPASPFHSWWPGLKVRTGASASELAAGGAAGAAASEAPRSSSDSALGGGMRRSDTFASVASLDTAGGASTQQPSGWSLCDPEHLVVCGSGGGFLHPTHVFSEARFRPEHVPAAGPIYRKTEQLQLHHSGSRPGGLQHGFPSNSSLNSLGQPRSEGAAQAQRPAGGEYRCATAFPSAEQSLKLGRANLTFRSMNNRFDIVGGLLYFLLVVSVLPRCTGVAEVLEAHTPWEAAALFVHSGVATVGAILTESYVSLATLVFVFAVFLSMCRAGGIGAVPGVPPVLRRRPEFHGTSLAVRARVGGLATQLAYAGAHCLAHLTAAVSLLLLLELAMEVMIKYEGLGRDGYHSLYKWYRGYEAQHFPDPMGVRARLERWTLGLYPTALKWVMAVFDVPEAISVSRTALCTNGLAALTRLQTAGYYLGTLAYYWVLATPTVGFLFGAYLYISVNWFHCHYDEAFSSLQIPHFKGFLRFHITRSGDLEMFGLALEKVPHSWREDPRWRTPHGGGNRELPAHRAKFPSRWVPVEEKPHILRPPRMEPPPEAQLSVCDYLYVPRRRS</sequence>